<accession>A0A103MLL5</accession>
<proteinExistence type="predicted"/>
<dbReference type="STRING" id="59895.A0A103MLL5"/>
<dbReference type="PANTHER" id="PTHR46476">
    <property type="entry name" value="CHITINASE 2-LIKE"/>
    <property type="match status" value="1"/>
</dbReference>
<dbReference type="Proteomes" id="UP000243975">
    <property type="component" value="Unassembled WGS sequence"/>
</dbReference>
<dbReference type="OMA" id="CADDSMA"/>
<sequence>MFYMTQLVGGQLITILKKSQTIKFASIAPYEDNGPLQSHYLALWKKYGYVIDYVYAYDKLSVSPFIYHFNHQQDSSYVGCQLLASFISKGNLDLPPNDGFFEACRELKRQGKLGGIFVWSLMNQKPLVLNMNKNLRLWL</sequence>
<name>A0A103MLL5_CYNCS</name>
<dbReference type="GO" id="GO:0016787">
    <property type="term" value="F:hydrolase activity"/>
    <property type="evidence" value="ECO:0007669"/>
    <property type="project" value="UniProtKB-KW"/>
</dbReference>
<keyword evidence="1" id="KW-0378">Hydrolase</keyword>
<reference evidence="1 2" key="1">
    <citation type="journal article" date="2016" name="Sci. Rep.">
        <title>The genome sequence of the outbreeding globe artichoke constructed de novo incorporating a phase-aware low-pass sequencing strategy of F1 progeny.</title>
        <authorList>
            <person name="Scaglione D."/>
            <person name="Reyes-Chin-Wo S."/>
            <person name="Acquadro A."/>
            <person name="Froenicke L."/>
            <person name="Portis E."/>
            <person name="Beitel C."/>
            <person name="Tirone M."/>
            <person name="Mauro R."/>
            <person name="Lo Monaco A."/>
            <person name="Mauromicale G."/>
            <person name="Faccioli P."/>
            <person name="Cattivelli L."/>
            <person name="Rieseberg L."/>
            <person name="Michelmore R."/>
            <person name="Lanteri S."/>
        </authorList>
    </citation>
    <scope>NUCLEOTIDE SEQUENCE [LARGE SCALE GENOMIC DNA]</scope>
    <source>
        <strain evidence="1">2C</strain>
    </source>
</reference>
<dbReference type="EMBL" id="LEKV01008817">
    <property type="protein sequence ID" value="KVF96503.1"/>
    <property type="molecule type" value="Genomic_DNA"/>
</dbReference>
<dbReference type="AlphaFoldDB" id="A0A103MLL5"/>
<protein>
    <submittedName>
        <fullName evidence="1">Glycoside hydrolase, superfamily</fullName>
    </submittedName>
</protein>
<organism evidence="1 2">
    <name type="scientific">Cynara cardunculus var. scolymus</name>
    <name type="common">Globe artichoke</name>
    <name type="synonym">Cynara scolymus</name>
    <dbReference type="NCBI Taxonomy" id="59895"/>
    <lineage>
        <taxon>Eukaryota</taxon>
        <taxon>Viridiplantae</taxon>
        <taxon>Streptophyta</taxon>
        <taxon>Embryophyta</taxon>
        <taxon>Tracheophyta</taxon>
        <taxon>Spermatophyta</taxon>
        <taxon>Magnoliopsida</taxon>
        <taxon>eudicotyledons</taxon>
        <taxon>Gunneridae</taxon>
        <taxon>Pentapetalae</taxon>
        <taxon>asterids</taxon>
        <taxon>campanulids</taxon>
        <taxon>Asterales</taxon>
        <taxon>Asteraceae</taxon>
        <taxon>Carduoideae</taxon>
        <taxon>Cardueae</taxon>
        <taxon>Carduinae</taxon>
        <taxon>Cynara</taxon>
    </lineage>
</organism>
<dbReference type="PANTHER" id="PTHR46476:SF8">
    <property type="entry name" value="CHITINASE 2-LIKE"/>
    <property type="match status" value="1"/>
</dbReference>
<dbReference type="Gene3D" id="3.20.20.80">
    <property type="entry name" value="Glycosidases"/>
    <property type="match status" value="1"/>
</dbReference>
<dbReference type="InterPro" id="IPR017853">
    <property type="entry name" value="GH"/>
</dbReference>
<dbReference type="SUPFAM" id="SSF51445">
    <property type="entry name" value="(Trans)glycosidases"/>
    <property type="match status" value="1"/>
</dbReference>
<keyword evidence="2" id="KW-1185">Reference proteome</keyword>
<evidence type="ECO:0000313" key="1">
    <source>
        <dbReference type="EMBL" id="KVF96503.1"/>
    </source>
</evidence>
<comment type="caution">
    <text evidence="1">The sequence shown here is derived from an EMBL/GenBank/DDBJ whole genome shotgun (WGS) entry which is preliminary data.</text>
</comment>
<dbReference type="Gramene" id="KVF96503">
    <property type="protein sequence ID" value="KVF96503"/>
    <property type="gene ID" value="Ccrd_026607"/>
</dbReference>
<gene>
    <name evidence="1" type="ORF">Ccrd_026607</name>
</gene>
<evidence type="ECO:0000313" key="2">
    <source>
        <dbReference type="Proteomes" id="UP000243975"/>
    </source>
</evidence>